<dbReference type="Gene3D" id="2.40.30.160">
    <property type="match status" value="1"/>
</dbReference>
<dbReference type="Proteomes" id="UP000020218">
    <property type="component" value="Unassembled WGS sequence"/>
</dbReference>
<dbReference type="GO" id="GO:0016226">
    <property type="term" value="P:iron-sulfur cluster assembly"/>
    <property type="evidence" value="ECO:0007669"/>
    <property type="project" value="TreeGrafter"/>
</dbReference>
<dbReference type="InterPro" id="IPR045179">
    <property type="entry name" value="YgfZ/GcvT"/>
</dbReference>
<dbReference type="EMBL" id="JFAX01000003">
    <property type="protein sequence ID" value="EXI68942.1"/>
    <property type="molecule type" value="Genomic_DNA"/>
</dbReference>
<organism evidence="3 4">
    <name type="scientific">Candidatus Accumulibacter adjunctus</name>
    <dbReference type="NCBI Taxonomy" id="1454001"/>
    <lineage>
        <taxon>Bacteria</taxon>
        <taxon>Pseudomonadati</taxon>
        <taxon>Pseudomonadota</taxon>
        <taxon>Betaproteobacteria</taxon>
        <taxon>Candidatus Accumulibacter</taxon>
    </lineage>
</organism>
<evidence type="ECO:0000259" key="2">
    <source>
        <dbReference type="Pfam" id="PF01571"/>
    </source>
</evidence>
<dbReference type="PATRIC" id="fig|1454001.3.peg.712"/>
<evidence type="ECO:0000256" key="1">
    <source>
        <dbReference type="PIRSR" id="PIRSR006487-1"/>
    </source>
</evidence>
<feature type="domain" description="GCVT N-terminal" evidence="2">
    <location>
        <begin position="28"/>
        <end position="235"/>
    </location>
</feature>
<dbReference type="STRING" id="1454001.AW08_00768"/>
<dbReference type="InterPro" id="IPR006222">
    <property type="entry name" value="GCVT_N"/>
</dbReference>
<evidence type="ECO:0000313" key="3">
    <source>
        <dbReference type="EMBL" id="EXI68942.1"/>
    </source>
</evidence>
<reference evidence="3" key="1">
    <citation type="submission" date="2014-02" db="EMBL/GenBank/DDBJ databases">
        <title>Expanding our view of genomic diversity in Candidatus Accumulibacter clades.</title>
        <authorList>
            <person name="Skennerton C.T."/>
            <person name="Barr J.J."/>
            <person name="Slater F.R."/>
            <person name="Bond P.L."/>
            <person name="Tyson G.W."/>
        </authorList>
    </citation>
    <scope>NUCLEOTIDE SEQUENCE [LARGE SCALE GENOMIC DNA]</scope>
</reference>
<proteinExistence type="predicted"/>
<dbReference type="Pfam" id="PF01571">
    <property type="entry name" value="GCV_T"/>
    <property type="match status" value="1"/>
</dbReference>
<dbReference type="Gene3D" id="3.30.70.1400">
    <property type="entry name" value="Aminomethyltransferase beta-barrel domains"/>
    <property type="match status" value="1"/>
</dbReference>
<dbReference type="SUPFAM" id="SSF103025">
    <property type="entry name" value="Folate-binding domain"/>
    <property type="match status" value="1"/>
</dbReference>
<sequence length="350" mass="36938">MNANWQELLRASGARIDHDQVTDFGDATGELSAAREATVVAPLDHLGLLAVSGPDAASFLHGQLTSDVKHLAEGSAQHSAWCSAKGRMLASFLVLHCGPDYFLQLSADLLPFIHKRLSMFVLRSKLSIDDRSGERQLLGVSGPQAERALCAAGLPVPATPLGMAATAAALIVRLDNRRFELLVKIEAAAELWRQLQTQARPVAAAAWQWLDIEAGVPLISGPTREEFVPQMAGFEQLGAVSFRKGCYPGQEIVARTQYLGKVKRHLYRAHCGSPMTAGQAIYSASSPQQPCGMVLNAAAAPGGGHDALAIIQEGCAAAGGLQLGHPAGVAVAVEPVVTPDAILQPREPCA</sequence>
<dbReference type="PANTHER" id="PTHR22602:SF0">
    <property type="entry name" value="TRANSFERASE CAF17, MITOCHONDRIAL-RELATED"/>
    <property type="match status" value="1"/>
</dbReference>
<dbReference type="Gene3D" id="3.30.70.1630">
    <property type="match status" value="1"/>
</dbReference>
<dbReference type="PIRSF" id="PIRSF006487">
    <property type="entry name" value="GcvT"/>
    <property type="match status" value="1"/>
</dbReference>
<evidence type="ECO:0000313" key="4">
    <source>
        <dbReference type="Proteomes" id="UP000020218"/>
    </source>
</evidence>
<accession>A0A011NWE6</accession>
<feature type="binding site" evidence="1">
    <location>
        <position position="180"/>
    </location>
    <ligand>
        <name>substrate</name>
    </ligand>
</feature>
<keyword evidence="4" id="KW-1185">Reference proteome</keyword>
<dbReference type="NCBIfam" id="TIGR03317">
    <property type="entry name" value="ygfZ_signature"/>
    <property type="match status" value="1"/>
</dbReference>
<name>A0A011NWE6_9PROT</name>
<gene>
    <name evidence="3" type="primary">ygfZ</name>
    <name evidence="3" type="ORF">AW08_00768</name>
</gene>
<protein>
    <submittedName>
        <fullName evidence="3">tRNA-modifying protein YgfZ</fullName>
    </submittedName>
</protein>
<dbReference type="InterPro" id="IPR017703">
    <property type="entry name" value="YgfZ/GCV_T_CS"/>
</dbReference>
<comment type="caution">
    <text evidence="3">The sequence shown here is derived from an EMBL/GenBank/DDBJ whole genome shotgun (WGS) entry which is preliminary data.</text>
</comment>
<dbReference type="PANTHER" id="PTHR22602">
    <property type="entry name" value="TRANSFERASE CAF17, MITOCHONDRIAL-RELATED"/>
    <property type="match status" value="1"/>
</dbReference>
<dbReference type="AlphaFoldDB" id="A0A011NWE6"/>